<accession>A0A644WAL4</accession>
<feature type="compositionally biased region" description="Low complexity" evidence="1">
    <location>
        <begin position="180"/>
        <end position="192"/>
    </location>
</feature>
<reference evidence="3" key="1">
    <citation type="submission" date="2019-08" db="EMBL/GenBank/DDBJ databases">
        <authorList>
            <person name="Kucharzyk K."/>
            <person name="Murdoch R.W."/>
            <person name="Higgins S."/>
            <person name="Loffler F."/>
        </authorList>
    </citation>
    <scope>NUCLEOTIDE SEQUENCE</scope>
</reference>
<evidence type="ECO:0000256" key="1">
    <source>
        <dbReference type="SAM" id="MobiDB-lite"/>
    </source>
</evidence>
<dbReference type="Pfam" id="PF01248">
    <property type="entry name" value="Ribosomal_L7Ae"/>
    <property type="match status" value="1"/>
</dbReference>
<feature type="domain" description="Ribosomal protein eL8/eL30/eS12/Gadd45" evidence="2">
    <location>
        <begin position="4"/>
        <end position="91"/>
    </location>
</feature>
<dbReference type="Gene3D" id="3.30.1330.30">
    <property type="match status" value="1"/>
</dbReference>
<protein>
    <recommendedName>
        <fullName evidence="2">Ribosomal protein eL8/eL30/eS12/Gadd45 domain-containing protein</fullName>
    </recommendedName>
</protein>
<gene>
    <name evidence="3" type="ORF">SDC9_45681</name>
</gene>
<sequence>MADILSLVGLAKKAGKLEVGEEPVGAVCRAKKAHLVLLASDAASNTARRAAHFGQAGKTLWITLPCSKSALGAAVGHTSCAMAAVTDAGFAAAIAQTLAAVDPGSFGPAAEQLSRKADKVYERQKERRLHEKRLKQLQNKPWAAPPARKASGQKSEPKGASAPRSADARSKPERPKLPKSKAAPSKKTPPVS</sequence>
<feature type="compositionally biased region" description="Basic and acidic residues" evidence="1">
    <location>
        <begin position="166"/>
        <end position="176"/>
    </location>
</feature>
<evidence type="ECO:0000313" key="3">
    <source>
        <dbReference type="EMBL" id="MPL99463.1"/>
    </source>
</evidence>
<proteinExistence type="predicted"/>
<feature type="region of interest" description="Disordered" evidence="1">
    <location>
        <begin position="125"/>
        <end position="192"/>
    </location>
</feature>
<comment type="caution">
    <text evidence="3">The sequence shown here is derived from an EMBL/GenBank/DDBJ whole genome shotgun (WGS) entry which is preliminary data.</text>
</comment>
<dbReference type="InterPro" id="IPR004038">
    <property type="entry name" value="Ribosomal_eL8/eL30/eS12/Gad45"/>
</dbReference>
<evidence type="ECO:0000259" key="2">
    <source>
        <dbReference type="Pfam" id="PF01248"/>
    </source>
</evidence>
<name>A0A644WAL4_9ZZZZ</name>
<dbReference type="InterPro" id="IPR029064">
    <property type="entry name" value="Ribosomal_eL30-like_sf"/>
</dbReference>
<dbReference type="SUPFAM" id="SSF55315">
    <property type="entry name" value="L30e-like"/>
    <property type="match status" value="1"/>
</dbReference>
<organism evidence="3">
    <name type="scientific">bioreactor metagenome</name>
    <dbReference type="NCBI Taxonomy" id="1076179"/>
    <lineage>
        <taxon>unclassified sequences</taxon>
        <taxon>metagenomes</taxon>
        <taxon>ecological metagenomes</taxon>
    </lineage>
</organism>
<dbReference type="EMBL" id="VSSQ01000668">
    <property type="protein sequence ID" value="MPL99463.1"/>
    <property type="molecule type" value="Genomic_DNA"/>
</dbReference>
<dbReference type="AlphaFoldDB" id="A0A644WAL4"/>